<gene>
    <name evidence="4 6" type="primary">msrA</name>
    <name evidence="6" type="ORF">GCM10011501_07570</name>
</gene>
<dbReference type="InterPro" id="IPR036509">
    <property type="entry name" value="Met_Sox_Rdtase_MsrA_sf"/>
</dbReference>
<accession>A0ABQ3IIE3</accession>
<dbReference type="Gene3D" id="3.30.1060.10">
    <property type="entry name" value="Peptide methionine sulphoxide reductase MsrA"/>
    <property type="match status" value="1"/>
</dbReference>
<feature type="domain" description="Peptide methionine sulphoxide reductase MsrA" evidence="5">
    <location>
        <begin position="6"/>
        <end position="158"/>
    </location>
</feature>
<name>A0ABQ3IIE3_9GAMM</name>
<evidence type="ECO:0000259" key="5">
    <source>
        <dbReference type="Pfam" id="PF01625"/>
    </source>
</evidence>
<comment type="catalytic activity">
    <reaction evidence="3 4">
        <text>[thioredoxin]-disulfide + L-methionine + H2O = L-methionine (S)-S-oxide + [thioredoxin]-dithiol</text>
        <dbReference type="Rhea" id="RHEA:19993"/>
        <dbReference type="Rhea" id="RHEA-COMP:10698"/>
        <dbReference type="Rhea" id="RHEA-COMP:10700"/>
        <dbReference type="ChEBI" id="CHEBI:15377"/>
        <dbReference type="ChEBI" id="CHEBI:29950"/>
        <dbReference type="ChEBI" id="CHEBI:50058"/>
        <dbReference type="ChEBI" id="CHEBI:57844"/>
        <dbReference type="ChEBI" id="CHEBI:58772"/>
        <dbReference type="EC" id="1.8.4.11"/>
    </reaction>
</comment>
<evidence type="ECO:0000313" key="6">
    <source>
        <dbReference type="EMBL" id="GHE81745.1"/>
    </source>
</evidence>
<comment type="function">
    <text evidence="4">Has an important function as a repair enzyme for proteins that have been inactivated by oxidation. Catalyzes the reversible oxidation-reduction of methionine sulfoxide in proteins to methionine.</text>
</comment>
<evidence type="ECO:0000313" key="7">
    <source>
        <dbReference type="Proteomes" id="UP000626370"/>
    </source>
</evidence>
<dbReference type="InterPro" id="IPR002569">
    <property type="entry name" value="Met_Sox_Rdtase_MsrA_dom"/>
</dbReference>
<keyword evidence="1 4" id="KW-0560">Oxidoreductase</keyword>
<comment type="similarity">
    <text evidence="4">Belongs to the MsrA Met sulfoxide reductase family.</text>
</comment>
<organism evidence="6 7">
    <name type="scientific">Thalassotalea profundi</name>
    <dbReference type="NCBI Taxonomy" id="2036687"/>
    <lineage>
        <taxon>Bacteria</taxon>
        <taxon>Pseudomonadati</taxon>
        <taxon>Pseudomonadota</taxon>
        <taxon>Gammaproteobacteria</taxon>
        <taxon>Alteromonadales</taxon>
        <taxon>Colwelliaceae</taxon>
        <taxon>Thalassotalea</taxon>
    </lineage>
</organism>
<dbReference type="HAMAP" id="MF_01401">
    <property type="entry name" value="MsrA"/>
    <property type="match status" value="1"/>
</dbReference>
<evidence type="ECO:0000256" key="1">
    <source>
        <dbReference type="ARBA" id="ARBA00023002"/>
    </source>
</evidence>
<protein>
    <recommendedName>
        <fullName evidence="4">Peptide methionine sulfoxide reductase MsrA</fullName>
        <shortName evidence="4">Protein-methionine-S-oxide reductase</shortName>
        <ecNumber evidence="4">1.8.4.11</ecNumber>
    </recommendedName>
    <alternativeName>
        <fullName evidence="4">Peptide-methionine (S)-S-oxide reductase</fullName>
        <shortName evidence="4">Peptide Met(O) reductase</shortName>
    </alternativeName>
</protein>
<evidence type="ECO:0000256" key="4">
    <source>
        <dbReference type="HAMAP-Rule" id="MF_01401"/>
    </source>
</evidence>
<proteinExistence type="inferred from homology"/>
<dbReference type="EC" id="1.8.4.11" evidence="4"/>
<dbReference type="RefSeq" id="WP_189376768.1">
    <property type="nucleotide sequence ID" value="NZ_BNAH01000002.1"/>
</dbReference>
<dbReference type="Proteomes" id="UP000626370">
    <property type="component" value="Unassembled WGS sequence"/>
</dbReference>
<reference evidence="7" key="1">
    <citation type="journal article" date="2019" name="Int. J. Syst. Evol. Microbiol.">
        <title>The Global Catalogue of Microorganisms (GCM) 10K type strain sequencing project: providing services to taxonomists for standard genome sequencing and annotation.</title>
        <authorList>
            <consortium name="The Broad Institute Genomics Platform"/>
            <consortium name="The Broad Institute Genome Sequencing Center for Infectious Disease"/>
            <person name="Wu L."/>
            <person name="Ma J."/>
        </authorList>
    </citation>
    <scope>NUCLEOTIDE SEQUENCE [LARGE SCALE GENOMIC DNA]</scope>
    <source>
        <strain evidence="7">CGMCC 1.15922</strain>
    </source>
</reference>
<dbReference type="Pfam" id="PF01625">
    <property type="entry name" value="PMSR"/>
    <property type="match status" value="1"/>
</dbReference>
<dbReference type="PANTHER" id="PTHR43774:SF1">
    <property type="entry name" value="PEPTIDE METHIONINE SULFOXIDE REDUCTASE MSRA 2"/>
    <property type="match status" value="1"/>
</dbReference>
<evidence type="ECO:0000256" key="2">
    <source>
        <dbReference type="ARBA" id="ARBA00047806"/>
    </source>
</evidence>
<dbReference type="NCBIfam" id="TIGR00401">
    <property type="entry name" value="msrA"/>
    <property type="match status" value="1"/>
</dbReference>
<dbReference type="SUPFAM" id="SSF55068">
    <property type="entry name" value="Peptide methionine sulfoxide reductase"/>
    <property type="match status" value="1"/>
</dbReference>
<comment type="caution">
    <text evidence="6">The sequence shown here is derived from an EMBL/GenBank/DDBJ whole genome shotgun (WGS) entry which is preliminary data.</text>
</comment>
<comment type="catalytic activity">
    <reaction evidence="2 4">
        <text>L-methionyl-[protein] + [thioredoxin]-disulfide + H2O = L-methionyl-(S)-S-oxide-[protein] + [thioredoxin]-dithiol</text>
        <dbReference type="Rhea" id="RHEA:14217"/>
        <dbReference type="Rhea" id="RHEA-COMP:10698"/>
        <dbReference type="Rhea" id="RHEA-COMP:10700"/>
        <dbReference type="Rhea" id="RHEA-COMP:12313"/>
        <dbReference type="Rhea" id="RHEA-COMP:12315"/>
        <dbReference type="ChEBI" id="CHEBI:15377"/>
        <dbReference type="ChEBI" id="CHEBI:16044"/>
        <dbReference type="ChEBI" id="CHEBI:29950"/>
        <dbReference type="ChEBI" id="CHEBI:44120"/>
        <dbReference type="ChEBI" id="CHEBI:50058"/>
        <dbReference type="EC" id="1.8.4.11"/>
    </reaction>
</comment>
<evidence type="ECO:0000256" key="3">
    <source>
        <dbReference type="ARBA" id="ARBA00048782"/>
    </source>
</evidence>
<keyword evidence="7" id="KW-1185">Reference proteome</keyword>
<dbReference type="EMBL" id="BNAH01000002">
    <property type="protein sequence ID" value="GHE81745.1"/>
    <property type="molecule type" value="Genomic_DNA"/>
</dbReference>
<sequence>MKTNLITLGAGCFWCTETIFSRLKGVITVVSGYADGDIENPTYEQVCSGTTNHAEVIQIEYDPNVVSFDQLLDVFFAIHDPTTLNRQGDDIGTQYRSTVLYHNDAQRVATLEKIAQLSQSGEYEQAIVTKVAAYSNFYSAESYHQNYFTNNTDNRYCQLVVAKKVQKFLTTFSHLLKA</sequence>
<feature type="active site" evidence="4">
    <location>
        <position position="12"/>
    </location>
</feature>
<dbReference type="PANTHER" id="PTHR43774">
    <property type="entry name" value="PEPTIDE METHIONINE SULFOXIDE REDUCTASE"/>
    <property type="match status" value="1"/>
</dbReference>